<feature type="transmembrane region" description="Helical" evidence="2">
    <location>
        <begin position="138"/>
        <end position="159"/>
    </location>
</feature>
<dbReference type="InterPro" id="IPR021013">
    <property type="entry name" value="ATPase_Vma12"/>
</dbReference>
<evidence type="ECO:0000313" key="3">
    <source>
        <dbReference type="EMBL" id="KAH8093305.1"/>
    </source>
</evidence>
<feature type="region of interest" description="Disordered" evidence="1">
    <location>
        <begin position="1"/>
        <end position="20"/>
    </location>
</feature>
<evidence type="ECO:0000256" key="1">
    <source>
        <dbReference type="SAM" id="MobiDB-lite"/>
    </source>
</evidence>
<gene>
    <name evidence="3" type="ORF">BXZ70DRAFT_909270</name>
</gene>
<dbReference type="GO" id="GO:0070072">
    <property type="term" value="P:vacuolar proton-transporting V-type ATPase complex assembly"/>
    <property type="evidence" value="ECO:0007669"/>
    <property type="project" value="InterPro"/>
</dbReference>
<dbReference type="OrthoDB" id="3193718at2759"/>
<feature type="region of interest" description="Disordered" evidence="1">
    <location>
        <begin position="201"/>
        <end position="247"/>
    </location>
</feature>
<keyword evidence="4" id="KW-1185">Reference proteome</keyword>
<evidence type="ECO:0000256" key="2">
    <source>
        <dbReference type="SAM" id="Phobius"/>
    </source>
</evidence>
<feature type="compositionally biased region" description="Polar residues" evidence="1">
    <location>
        <begin position="224"/>
        <end position="243"/>
    </location>
</feature>
<name>A0A8K0UJ88_9AGAR</name>
<sequence length="307" mass="32949">MSTTSVVSTSTPSPKGAGDNLNVSLETHLAELLQPLLPVLPKPLHDDLAAVLQRSTSRATPPTVPYSLLSSISTWTRSPSGQSILSGVSPPLQPSAYTMVSLLAGTRTSPERKFPDKDIVAAVDPEQEAQRDRSDRRAIAALLNALLSIIGSGVATWWAADRLGWKPEWKVLLALFAAVVVAVSEAVLYLIWDSRRSKTKSNSRRVHKFSTPRRIQEATESSKTELQPLSMDTTANPSAGSSHQDNRQAIPITDSLSESTTTVPTAQPSLEVHGMKEGLRERVVQVSSSLGPVAGTNVTDVILSAYV</sequence>
<dbReference type="Proteomes" id="UP000813824">
    <property type="component" value="Unassembled WGS sequence"/>
</dbReference>
<accession>A0A8K0UJ88</accession>
<comment type="caution">
    <text evidence="3">The sequence shown here is derived from an EMBL/GenBank/DDBJ whole genome shotgun (WGS) entry which is preliminary data.</text>
</comment>
<feature type="transmembrane region" description="Helical" evidence="2">
    <location>
        <begin position="171"/>
        <end position="192"/>
    </location>
</feature>
<organism evidence="3 4">
    <name type="scientific">Cristinia sonorae</name>
    <dbReference type="NCBI Taxonomy" id="1940300"/>
    <lineage>
        <taxon>Eukaryota</taxon>
        <taxon>Fungi</taxon>
        <taxon>Dikarya</taxon>
        <taxon>Basidiomycota</taxon>
        <taxon>Agaricomycotina</taxon>
        <taxon>Agaricomycetes</taxon>
        <taxon>Agaricomycetidae</taxon>
        <taxon>Agaricales</taxon>
        <taxon>Pleurotineae</taxon>
        <taxon>Stephanosporaceae</taxon>
        <taxon>Cristinia</taxon>
    </lineage>
</organism>
<evidence type="ECO:0000313" key="4">
    <source>
        <dbReference type="Proteomes" id="UP000813824"/>
    </source>
</evidence>
<proteinExistence type="predicted"/>
<reference evidence="3" key="1">
    <citation type="journal article" date="2021" name="New Phytol.">
        <title>Evolutionary innovations through gain and loss of genes in the ectomycorrhizal Boletales.</title>
        <authorList>
            <person name="Wu G."/>
            <person name="Miyauchi S."/>
            <person name="Morin E."/>
            <person name="Kuo A."/>
            <person name="Drula E."/>
            <person name="Varga T."/>
            <person name="Kohler A."/>
            <person name="Feng B."/>
            <person name="Cao Y."/>
            <person name="Lipzen A."/>
            <person name="Daum C."/>
            <person name="Hundley H."/>
            <person name="Pangilinan J."/>
            <person name="Johnson J."/>
            <person name="Barry K."/>
            <person name="LaButti K."/>
            <person name="Ng V."/>
            <person name="Ahrendt S."/>
            <person name="Min B."/>
            <person name="Choi I.G."/>
            <person name="Park H."/>
            <person name="Plett J.M."/>
            <person name="Magnuson J."/>
            <person name="Spatafora J.W."/>
            <person name="Nagy L.G."/>
            <person name="Henrissat B."/>
            <person name="Grigoriev I.V."/>
            <person name="Yang Z.L."/>
            <person name="Xu J."/>
            <person name="Martin F.M."/>
        </authorList>
    </citation>
    <scope>NUCLEOTIDE SEQUENCE</scope>
    <source>
        <strain evidence="3">KKN 215</strain>
    </source>
</reference>
<feature type="compositionally biased region" description="Basic and acidic residues" evidence="1">
    <location>
        <begin position="214"/>
        <end position="223"/>
    </location>
</feature>
<dbReference type="Pfam" id="PF11712">
    <property type="entry name" value="Vma12"/>
    <property type="match status" value="1"/>
</dbReference>
<dbReference type="AlphaFoldDB" id="A0A8K0UJ88"/>
<dbReference type="EMBL" id="JAEVFJ010000029">
    <property type="protein sequence ID" value="KAH8093305.1"/>
    <property type="molecule type" value="Genomic_DNA"/>
</dbReference>
<keyword evidence="2" id="KW-0812">Transmembrane</keyword>
<feature type="compositionally biased region" description="Basic residues" evidence="1">
    <location>
        <begin position="201"/>
        <end position="211"/>
    </location>
</feature>
<protein>
    <submittedName>
        <fullName evidence="3">Uncharacterized protein</fullName>
    </submittedName>
</protein>
<keyword evidence="2" id="KW-1133">Transmembrane helix</keyword>
<keyword evidence="2" id="KW-0472">Membrane</keyword>
<feature type="compositionally biased region" description="Low complexity" evidence="1">
    <location>
        <begin position="1"/>
        <end position="14"/>
    </location>
</feature>